<evidence type="ECO:0000313" key="3">
    <source>
        <dbReference type="Proteomes" id="UP001583193"/>
    </source>
</evidence>
<organism evidence="2 3">
    <name type="scientific">Paecilomyces lecythidis</name>
    <dbReference type="NCBI Taxonomy" id="3004212"/>
    <lineage>
        <taxon>Eukaryota</taxon>
        <taxon>Fungi</taxon>
        <taxon>Dikarya</taxon>
        <taxon>Ascomycota</taxon>
        <taxon>Pezizomycotina</taxon>
        <taxon>Eurotiomycetes</taxon>
        <taxon>Eurotiomycetidae</taxon>
        <taxon>Eurotiales</taxon>
        <taxon>Thermoascaceae</taxon>
        <taxon>Paecilomyces</taxon>
    </lineage>
</organism>
<feature type="compositionally biased region" description="Acidic residues" evidence="1">
    <location>
        <begin position="75"/>
        <end position="91"/>
    </location>
</feature>
<evidence type="ECO:0000256" key="1">
    <source>
        <dbReference type="SAM" id="MobiDB-lite"/>
    </source>
</evidence>
<evidence type="ECO:0000313" key="2">
    <source>
        <dbReference type="EMBL" id="KAL1885360.1"/>
    </source>
</evidence>
<feature type="region of interest" description="Disordered" evidence="1">
    <location>
        <begin position="75"/>
        <end position="95"/>
    </location>
</feature>
<name>A0ABR3YBJ1_9EURO</name>
<dbReference type="Proteomes" id="UP001583193">
    <property type="component" value="Unassembled WGS sequence"/>
</dbReference>
<accession>A0ABR3YBJ1</accession>
<comment type="caution">
    <text evidence="2">The sequence shown here is derived from an EMBL/GenBank/DDBJ whole genome shotgun (WGS) entry which is preliminary data.</text>
</comment>
<gene>
    <name evidence="2" type="ORF">Plec18167_000853</name>
</gene>
<keyword evidence="3" id="KW-1185">Reference proteome</keyword>
<sequence length="199" mass="20621">MKEPEVPVPGSDKRLPETSNYCHAFPATHAAARAIPAICRDRLSTRELSPARISNAFPDPPNPLVASAGIELVEDEEDDDDDDDEDDETEDVGLGGSTPAVVIAVAVALVTPMLSVEGAVDTAEGDSAAVLEVVVAAAVVCGSCEVDVCVVLACSVVVVASLWLVVASVEVISTVCDSLVLWLEESELESGHSVDTPSP</sequence>
<reference evidence="2 3" key="1">
    <citation type="journal article" date="2024" name="IMA Fungus">
        <title>IMA Genome - F19 : A genome assembly and annotation guide to empower mycologists, including annotated draft genome sequences of Ceratocystis pirilliformis, Diaporthe australafricana, Fusarium ophioides, Paecilomyces lecythidis, and Sporothrix stenoceras.</title>
        <authorList>
            <person name="Aylward J."/>
            <person name="Wilson A.M."/>
            <person name="Visagie C.M."/>
            <person name="Spraker J."/>
            <person name="Barnes I."/>
            <person name="Buitendag C."/>
            <person name="Ceriani C."/>
            <person name="Del Mar Angel L."/>
            <person name="du Plessis D."/>
            <person name="Fuchs T."/>
            <person name="Gasser K."/>
            <person name="Kramer D."/>
            <person name="Li W."/>
            <person name="Munsamy K."/>
            <person name="Piso A."/>
            <person name="Price J.L."/>
            <person name="Sonnekus B."/>
            <person name="Thomas C."/>
            <person name="van der Nest A."/>
            <person name="van Dijk A."/>
            <person name="van Heerden A."/>
            <person name="van Vuuren N."/>
            <person name="Yilmaz N."/>
            <person name="Duong T.A."/>
            <person name="van der Merwe N.A."/>
            <person name="Wingfield M.J."/>
            <person name="Wingfield B.D."/>
        </authorList>
    </citation>
    <scope>NUCLEOTIDE SEQUENCE [LARGE SCALE GENOMIC DNA]</scope>
    <source>
        <strain evidence="2 3">CMW 18167</strain>
    </source>
</reference>
<dbReference type="EMBL" id="JAVDPF010000002">
    <property type="protein sequence ID" value="KAL1885360.1"/>
    <property type="molecule type" value="Genomic_DNA"/>
</dbReference>
<proteinExistence type="predicted"/>
<protein>
    <submittedName>
        <fullName evidence="2">Uncharacterized protein</fullName>
    </submittedName>
</protein>